<comment type="subunit">
    <text evidence="6">Associates with 90S and pre-40S pre-ribosomal particles.</text>
</comment>
<organism evidence="8">
    <name type="scientific">Octopus bimaculoides</name>
    <name type="common">California two-spotted octopus</name>
    <dbReference type="NCBI Taxonomy" id="37653"/>
    <lineage>
        <taxon>Eukaryota</taxon>
        <taxon>Metazoa</taxon>
        <taxon>Spiralia</taxon>
        <taxon>Lophotrochozoa</taxon>
        <taxon>Mollusca</taxon>
        <taxon>Cephalopoda</taxon>
        <taxon>Coleoidea</taxon>
        <taxon>Octopodiformes</taxon>
        <taxon>Octopoda</taxon>
        <taxon>Incirrata</taxon>
        <taxon>Octopodidae</taxon>
        <taxon>Octopus</taxon>
    </lineage>
</organism>
<evidence type="ECO:0000256" key="1">
    <source>
        <dbReference type="ARBA" id="ARBA00004604"/>
    </source>
</evidence>
<keyword evidence="3 6" id="KW-0690">Ribosome biogenesis</keyword>
<evidence type="ECO:0000256" key="3">
    <source>
        <dbReference type="ARBA" id="ARBA00022517"/>
    </source>
</evidence>
<name>A0A0L8GFI6_OCTBM</name>
<dbReference type="GO" id="GO:0030686">
    <property type="term" value="C:90S preribosome"/>
    <property type="evidence" value="ECO:0007669"/>
    <property type="project" value="TreeGrafter"/>
</dbReference>
<evidence type="ECO:0000256" key="5">
    <source>
        <dbReference type="ARBA" id="ARBA00023242"/>
    </source>
</evidence>
<evidence type="ECO:0000256" key="4">
    <source>
        <dbReference type="ARBA" id="ARBA00022552"/>
    </source>
</evidence>
<evidence type="ECO:0000256" key="2">
    <source>
        <dbReference type="ARBA" id="ARBA00009418"/>
    </source>
</evidence>
<keyword evidence="5 6" id="KW-0539">Nucleus</keyword>
<dbReference type="OMA" id="CRNVEQK"/>
<comment type="function">
    <text evidence="6">Component of the 90S pre-ribosome involved in the maturation of rRNAs. Required for early cleavages of the pre-RNAs in the 40S ribosomal subunit maturation pathway.</text>
</comment>
<dbReference type="STRING" id="37653.A0A0L8GFI6"/>
<dbReference type="GO" id="GO:0000462">
    <property type="term" value="P:maturation of SSU-rRNA from tricistronic rRNA transcript (SSU-rRNA, 5.8S rRNA, LSU-rRNA)"/>
    <property type="evidence" value="ECO:0007669"/>
    <property type="project" value="TreeGrafter"/>
</dbReference>
<dbReference type="GO" id="GO:0005730">
    <property type="term" value="C:nucleolus"/>
    <property type="evidence" value="ECO:0007669"/>
    <property type="project" value="UniProtKB-SubCell"/>
</dbReference>
<comment type="similarity">
    <text evidence="2 6">Belongs to the RRP36 family.</text>
</comment>
<dbReference type="PANTHER" id="PTHR21738:SF0">
    <property type="entry name" value="RIBOSOMAL RNA PROCESSING PROTEIN 36 HOMOLOG"/>
    <property type="match status" value="1"/>
</dbReference>
<feature type="region of interest" description="Disordered" evidence="7">
    <location>
        <begin position="34"/>
        <end position="61"/>
    </location>
</feature>
<gene>
    <name evidence="8" type="ORF">OCBIM_22034280mg</name>
</gene>
<accession>A0A0L8GFI6</accession>
<evidence type="ECO:0000256" key="7">
    <source>
        <dbReference type="SAM" id="MobiDB-lite"/>
    </source>
</evidence>
<protein>
    <recommendedName>
        <fullName evidence="6">rRNA biogenesis protein RRP36</fullName>
    </recommendedName>
</protein>
<dbReference type="InterPro" id="IPR009292">
    <property type="entry name" value="RRP36"/>
</dbReference>
<keyword evidence="4 6" id="KW-0698">rRNA processing</keyword>
<dbReference type="PANTHER" id="PTHR21738">
    <property type="entry name" value="RIBOSOMAL RNA PROCESSING PROTEIN 36 HOMOLOG"/>
    <property type="match status" value="1"/>
</dbReference>
<reference evidence="8" key="1">
    <citation type="submission" date="2015-07" db="EMBL/GenBank/DDBJ databases">
        <title>MeaNS - Measles Nucleotide Surveillance Program.</title>
        <authorList>
            <person name="Tran T."/>
            <person name="Druce J."/>
        </authorList>
    </citation>
    <scope>NUCLEOTIDE SEQUENCE</scope>
    <source>
        <strain evidence="8">UCB-OBI-ISO-001</strain>
        <tissue evidence="8">Gonad</tissue>
    </source>
</reference>
<dbReference type="EMBL" id="KQ422015">
    <property type="protein sequence ID" value="KOF75777.1"/>
    <property type="molecule type" value="Genomic_DNA"/>
</dbReference>
<dbReference type="KEGG" id="obi:106877155"/>
<feature type="compositionally biased region" description="Basic residues" evidence="7">
    <location>
        <begin position="34"/>
        <end position="43"/>
    </location>
</feature>
<evidence type="ECO:0000256" key="6">
    <source>
        <dbReference type="RuleBase" id="RU368027"/>
    </source>
</evidence>
<comment type="subcellular location">
    <subcellularLocation>
        <location evidence="1 6">Nucleus</location>
        <location evidence="1 6">Nucleolus</location>
    </subcellularLocation>
</comment>
<proteinExistence type="inferred from homology"/>
<keyword evidence="6" id="KW-0687">Ribonucleoprotein</keyword>
<dbReference type="AlphaFoldDB" id="A0A0L8GFI6"/>
<evidence type="ECO:0000313" key="8">
    <source>
        <dbReference type="EMBL" id="KOF75777.1"/>
    </source>
</evidence>
<dbReference type="Pfam" id="PF06102">
    <property type="entry name" value="RRP36"/>
    <property type="match status" value="1"/>
</dbReference>
<dbReference type="OrthoDB" id="448446at2759"/>
<sequence length="219" mass="26442">MDTVRKEMSEMSFEELQKLKGKIGITMFNKIYRKHKRKTKKEKKPITKNQPLEMSSKKPVSTLRHVVPVRKKAYRDPRFDDLSGNYNEDFFKKAYSFIDDYKEQELKVLKKKLKRSKNEDKSKNIKYLITRMEQQKLASDQISKSKDLEKTWQKKEKGLVTQGKKQYFLKKSDKKLLQIAQKYRELKEKGKVETYLKKKRKKTHIKNERYLSQIKHNED</sequence>